<evidence type="ECO:0008006" key="3">
    <source>
        <dbReference type="Google" id="ProtNLM"/>
    </source>
</evidence>
<organism evidence="1 2">
    <name type="scientific">Nocardia niwae</name>
    <dbReference type="NCBI Taxonomy" id="626084"/>
    <lineage>
        <taxon>Bacteria</taxon>
        <taxon>Bacillati</taxon>
        <taxon>Actinomycetota</taxon>
        <taxon>Actinomycetes</taxon>
        <taxon>Mycobacteriales</taxon>
        <taxon>Nocardiaceae</taxon>
        <taxon>Nocardia</taxon>
    </lineage>
</organism>
<name>A0ABV2X926_9NOCA</name>
<dbReference type="EMBL" id="JBEYBR010000022">
    <property type="protein sequence ID" value="MEU2122403.1"/>
    <property type="molecule type" value="Genomic_DNA"/>
</dbReference>
<dbReference type="Proteomes" id="UP001550535">
    <property type="component" value="Unassembled WGS sequence"/>
</dbReference>
<evidence type="ECO:0000313" key="2">
    <source>
        <dbReference type="Proteomes" id="UP001550535"/>
    </source>
</evidence>
<gene>
    <name evidence="1" type="ORF">ABZ507_11300</name>
</gene>
<proteinExistence type="predicted"/>
<sequence length="269" mass="29489">MGAEDVHMVTSPHEVLDALSIPYARWCIEDWVSEGQLYKSGAAPFLTGIDFDPVAGTQIRIVRFGTAPTPVEMRATLDWAIATCGEDMFSIDAPGAADLRDMRCSQIYVERMITHDGDGDIRRTTLAEAPDWVRSNLETSLRNGAAARGLVFAEAALANYLGDLFGNPNFFVSHSTTRTLAAACLLVEDDWDGRQRLELFDLVGTDTRYAESLLASTARMEGFDRIRGTVTMGSDTRGPKVWTALRARGWSRVGSQITASRQDLGMSSN</sequence>
<dbReference type="RefSeq" id="WP_063019058.1">
    <property type="nucleotide sequence ID" value="NZ_JBEYBR010000022.1"/>
</dbReference>
<comment type="caution">
    <text evidence="1">The sequence shown here is derived from an EMBL/GenBank/DDBJ whole genome shotgun (WGS) entry which is preliminary data.</text>
</comment>
<keyword evidence="2" id="KW-1185">Reference proteome</keyword>
<evidence type="ECO:0000313" key="1">
    <source>
        <dbReference type="EMBL" id="MEU2122403.1"/>
    </source>
</evidence>
<protein>
    <recommendedName>
        <fullName evidence="3">GNAT family N-acetyltransferase</fullName>
    </recommendedName>
</protein>
<reference evidence="1 2" key="1">
    <citation type="submission" date="2024-06" db="EMBL/GenBank/DDBJ databases">
        <title>The Natural Products Discovery Center: Release of the First 8490 Sequenced Strains for Exploring Actinobacteria Biosynthetic Diversity.</title>
        <authorList>
            <person name="Kalkreuter E."/>
            <person name="Kautsar S.A."/>
            <person name="Yang D."/>
            <person name="Bader C.D."/>
            <person name="Teijaro C.N."/>
            <person name="Fluegel L."/>
            <person name="Davis C.M."/>
            <person name="Simpson J.R."/>
            <person name="Lauterbach L."/>
            <person name="Steele A.D."/>
            <person name="Gui C."/>
            <person name="Meng S."/>
            <person name="Li G."/>
            <person name="Viehrig K."/>
            <person name="Ye F."/>
            <person name="Su P."/>
            <person name="Kiefer A.F."/>
            <person name="Nichols A."/>
            <person name="Cepeda A.J."/>
            <person name="Yan W."/>
            <person name="Fan B."/>
            <person name="Jiang Y."/>
            <person name="Adhikari A."/>
            <person name="Zheng C.-J."/>
            <person name="Schuster L."/>
            <person name="Cowan T.M."/>
            <person name="Smanski M.J."/>
            <person name="Chevrette M.G."/>
            <person name="De Carvalho L.P.S."/>
            <person name="Shen B."/>
        </authorList>
    </citation>
    <scope>NUCLEOTIDE SEQUENCE [LARGE SCALE GENOMIC DNA]</scope>
    <source>
        <strain evidence="1 2">NPDC019434</strain>
    </source>
</reference>
<accession>A0ABV2X926</accession>